<accession>J0H1J0</accession>
<feature type="region of interest" description="Disordered" evidence="1">
    <location>
        <begin position="58"/>
        <end position="81"/>
    </location>
</feature>
<gene>
    <name evidence="2" type="ORF">Rleg9DRAFT_2672</name>
</gene>
<evidence type="ECO:0000256" key="1">
    <source>
        <dbReference type="SAM" id="MobiDB-lite"/>
    </source>
</evidence>
<reference evidence="2 3" key="1">
    <citation type="submission" date="2012-02" db="EMBL/GenBank/DDBJ databases">
        <title>Improved High-Quality Draft Sequence of Rhizobium leguminosarum bv. trifolii WSM597.</title>
        <authorList>
            <consortium name="US DOE Joint Genome Institute"/>
            <person name="Lucas S."/>
            <person name="Han J."/>
            <person name="Lapidus A."/>
            <person name="Cheng J.-F."/>
            <person name="Goodwin L."/>
            <person name="Pitluck S."/>
            <person name="Peters L."/>
            <person name="Ovchinnikova G."/>
            <person name="Held B."/>
            <person name="Detter J.C."/>
            <person name="Han C."/>
            <person name="Tapia R."/>
            <person name="Land M."/>
            <person name="Hauser L."/>
            <person name="Kyrpides N."/>
            <person name="Ivanova N."/>
            <person name="Pagani I."/>
            <person name="Brau L."/>
            <person name="Yates R."/>
            <person name="O'Hara G."/>
            <person name="Rui T."/>
            <person name="Howieson J."/>
            <person name="Reeve W."/>
            <person name="Woyke T."/>
        </authorList>
    </citation>
    <scope>NUCLEOTIDE SEQUENCE [LARGE SCALE GENOMIC DNA]</scope>
    <source>
        <strain evidence="2 3">WSM597</strain>
    </source>
</reference>
<proteinExistence type="predicted"/>
<protein>
    <submittedName>
        <fullName evidence="2">Uncharacterized protein</fullName>
    </submittedName>
</protein>
<evidence type="ECO:0000313" key="3">
    <source>
        <dbReference type="Proteomes" id="UP000005092"/>
    </source>
</evidence>
<dbReference type="Proteomes" id="UP000005092">
    <property type="component" value="Unassembled WGS sequence"/>
</dbReference>
<organism evidence="2 3">
    <name type="scientific">Rhizobium leguminosarum bv. trifolii WSM597</name>
    <dbReference type="NCBI Taxonomy" id="754764"/>
    <lineage>
        <taxon>Bacteria</taxon>
        <taxon>Pseudomonadati</taxon>
        <taxon>Pseudomonadota</taxon>
        <taxon>Alphaproteobacteria</taxon>
        <taxon>Hyphomicrobiales</taxon>
        <taxon>Rhizobiaceae</taxon>
        <taxon>Rhizobium/Agrobacterium group</taxon>
        <taxon>Rhizobium</taxon>
    </lineage>
</organism>
<dbReference type="EMBL" id="JH719381">
    <property type="protein sequence ID" value="EJB03830.1"/>
    <property type="molecule type" value="Genomic_DNA"/>
</dbReference>
<dbReference type="HOGENOM" id="CLU_972790_0_0_5"/>
<evidence type="ECO:0000313" key="2">
    <source>
        <dbReference type="EMBL" id="EJB03830.1"/>
    </source>
</evidence>
<dbReference type="AlphaFoldDB" id="J0H1J0"/>
<sequence>MGYRPQRSRPFLVLTKFPAKVRAFSATFGRRPDCLTQLFHASEITPYGELLRNMTIRSRQGPSRGGSAPSPPSSPALSLGSTARRWRMPHGSWGQALGGRRVGGRRSKTAMAEGECGGVSCPSAASRRVHASCPPVPSTSVIPGLEPGIHGPASADAAWILGSSPRRTEGGVTSAAEQQWPDANAVTLPVRPLHLAVSAPPARPSPQPPSFQALSLESTPLLLWCRGSSAHPPGRRSARRWVEFVDACLPQAGVASVRDTPYPADLPALLRDHPCSILTRSIRPRR</sequence>
<feature type="compositionally biased region" description="Low complexity" evidence="1">
    <location>
        <begin position="58"/>
        <end position="68"/>
    </location>
</feature>
<name>J0H1J0_RHILT</name>